<dbReference type="EMBL" id="BAAAUW010000027">
    <property type="protein sequence ID" value="GAA3271926.1"/>
    <property type="molecule type" value="Genomic_DNA"/>
</dbReference>
<keyword evidence="3" id="KW-1185">Reference proteome</keyword>
<organism evidence="2 3">
    <name type="scientific">Streptomyces labedae</name>
    <dbReference type="NCBI Taxonomy" id="285569"/>
    <lineage>
        <taxon>Bacteria</taxon>
        <taxon>Bacillati</taxon>
        <taxon>Actinomycetota</taxon>
        <taxon>Actinomycetes</taxon>
        <taxon>Kitasatosporales</taxon>
        <taxon>Streptomycetaceae</taxon>
        <taxon>Streptomyces</taxon>
    </lineage>
</organism>
<gene>
    <name evidence="2" type="ORF">GCM10010469_49560</name>
</gene>
<evidence type="ECO:0000313" key="3">
    <source>
        <dbReference type="Proteomes" id="UP001500728"/>
    </source>
</evidence>
<proteinExistence type="predicted"/>
<dbReference type="Proteomes" id="UP001500728">
    <property type="component" value="Unassembled WGS sequence"/>
</dbReference>
<evidence type="ECO:0000256" key="1">
    <source>
        <dbReference type="SAM" id="MobiDB-lite"/>
    </source>
</evidence>
<accession>A0ABP6R3N0</accession>
<evidence type="ECO:0000313" key="2">
    <source>
        <dbReference type="EMBL" id="GAA3271926.1"/>
    </source>
</evidence>
<feature type="region of interest" description="Disordered" evidence="1">
    <location>
        <begin position="1"/>
        <end position="66"/>
    </location>
</feature>
<comment type="caution">
    <text evidence="2">The sequence shown here is derived from an EMBL/GenBank/DDBJ whole genome shotgun (WGS) entry which is preliminary data.</text>
</comment>
<feature type="compositionally biased region" description="Basic and acidic residues" evidence="1">
    <location>
        <begin position="16"/>
        <end position="26"/>
    </location>
</feature>
<sequence>MRAGWGLPVAGGARGPPDRRYERDANRGAAYRWTSPVPGRRAADVDAGDDGVNGPWRRTGSSHDAR</sequence>
<name>A0ABP6R3N0_9ACTN</name>
<protein>
    <submittedName>
        <fullName evidence="2">Uncharacterized protein</fullName>
    </submittedName>
</protein>
<reference evidence="3" key="1">
    <citation type="journal article" date="2019" name="Int. J. Syst. Evol. Microbiol.">
        <title>The Global Catalogue of Microorganisms (GCM) 10K type strain sequencing project: providing services to taxonomists for standard genome sequencing and annotation.</title>
        <authorList>
            <consortium name="The Broad Institute Genomics Platform"/>
            <consortium name="The Broad Institute Genome Sequencing Center for Infectious Disease"/>
            <person name="Wu L."/>
            <person name="Ma J."/>
        </authorList>
    </citation>
    <scope>NUCLEOTIDE SEQUENCE [LARGE SCALE GENOMIC DNA]</scope>
    <source>
        <strain evidence="3">JCM 9381</strain>
    </source>
</reference>